<dbReference type="Proteomes" id="UP000515121">
    <property type="component" value="Unplaced"/>
</dbReference>
<feature type="coiled-coil region" evidence="1">
    <location>
        <begin position="114"/>
        <end position="298"/>
    </location>
</feature>
<keyword evidence="1" id="KW-0175">Coiled coil</keyword>
<evidence type="ECO:0000256" key="2">
    <source>
        <dbReference type="SAM" id="MobiDB-lite"/>
    </source>
</evidence>
<reference evidence="4" key="1">
    <citation type="submission" date="2025-08" db="UniProtKB">
        <authorList>
            <consortium name="RefSeq"/>
        </authorList>
    </citation>
    <scope>IDENTIFICATION</scope>
    <source>
        <tissue evidence="4">Fruit stalk</tissue>
    </source>
</reference>
<protein>
    <submittedName>
        <fullName evidence="4">Synaptonemal complex protein 2-like</fullName>
    </submittedName>
</protein>
<name>A0A6P6AM85_DURZI</name>
<organism evidence="3 4">
    <name type="scientific">Durio zibethinus</name>
    <name type="common">Durian</name>
    <dbReference type="NCBI Taxonomy" id="66656"/>
    <lineage>
        <taxon>Eukaryota</taxon>
        <taxon>Viridiplantae</taxon>
        <taxon>Streptophyta</taxon>
        <taxon>Embryophyta</taxon>
        <taxon>Tracheophyta</taxon>
        <taxon>Spermatophyta</taxon>
        <taxon>Magnoliopsida</taxon>
        <taxon>eudicotyledons</taxon>
        <taxon>Gunneridae</taxon>
        <taxon>Pentapetalae</taxon>
        <taxon>rosids</taxon>
        <taxon>malvids</taxon>
        <taxon>Malvales</taxon>
        <taxon>Malvaceae</taxon>
        <taxon>Helicteroideae</taxon>
        <taxon>Durio</taxon>
    </lineage>
</organism>
<accession>A0A6P6AM85</accession>
<sequence length="476" mass="54790">MKHSVLTKLKNPSGCFIKASLWNLLHADDLIKKFEATVAANKQPAESLNSKMGQVQLELRSKEDEIKCLLTTQENLEKQKSDLLLSNNEFAKKLSISPEEIILKLVQQERDLAAKHAKKKYEQLHDKLERYALQLVNQKLNSKIIDLQKAQESVMAQLSEECHLAGERIRKLESEAESLVLKKIETEKLVSKLGEKIDTLSESSRSYENKMQDLSLKISALEMENKDNAEKMQVEILGKTEEIANLERECEKHAEQVDSLEKQVGHLQFMLKEKEQLILQYKDRGKKLEVQISELLKENLWKRGSNDVMLESKQLELSRHLKEISQRNDQIKKRDSGIGRRTQDAWWGQRMKRRNHHSRCNTNTSVKMLKKVENTNTGSVMSISKHNKKVTHHEYEVETTNGEQLQTKKNEKQLMLTSLVSPYIRIQKHKKVRTPRANTPEFGQGTKGSHPNASNIGDLFSEGSLNPHVDDPYAFD</sequence>
<proteinExistence type="predicted"/>
<keyword evidence="3" id="KW-1185">Reference proteome</keyword>
<dbReference type="AlphaFoldDB" id="A0A6P6AM85"/>
<dbReference type="RefSeq" id="XP_022765923.1">
    <property type="nucleotide sequence ID" value="XM_022910188.1"/>
</dbReference>
<feature type="region of interest" description="Disordered" evidence="2">
    <location>
        <begin position="429"/>
        <end position="476"/>
    </location>
</feature>
<dbReference type="KEGG" id="dzi:111310785"/>
<evidence type="ECO:0000313" key="3">
    <source>
        <dbReference type="Proteomes" id="UP000515121"/>
    </source>
</evidence>
<gene>
    <name evidence="4" type="primary">LOC111310785</name>
</gene>
<dbReference type="GeneID" id="111310785"/>
<feature type="coiled-coil region" evidence="1">
    <location>
        <begin position="45"/>
        <end position="79"/>
    </location>
</feature>
<evidence type="ECO:0000256" key="1">
    <source>
        <dbReference type="SAM" id="Coils"/>
    </source>
</evidence>
<dbReference type="OrthoDB" id="783434at2759"/>
<evidence type="ECO:0000313" key="4">
    <source>
        <dbReference type="RefSeq" id="XP_022765923.1"/>
    </source>
</evidence>